<keyword evidence="1" id="KW-0132">Cell division</keyword>
<evidence type="ECO:0000256" key="2">
    <source>
        <dbReference type="ARBA" id="ARBA00022776"/>
    </source>
</evidence>
<evidence type="ECO:0000313" key="6">
    <source>
        <dbReference type="EMBL" id="KAF5837023.1"/>
    </source>
</evidence>
<dbReference type="PANTHER" id="PTHR18937:SF12">
    <property type="entry name" value="STRUCTURAL MAINTENANCE OF CHROMOSOMES PROTEIN"/>
    <property type="match status" value="1"/>
</dbReference>
<evidence type="ECO:0000256" key="5">
    <source>
        <dbReference type="SAM" id="MobiDB-lite"/>
    </source>
</evidence>
<dbReference type="InterPro" id="IPR027417">
    <property type="entry name" value="P-loop_NTPase"/>
</dbReference>
<evidence type="ECO:0000256" key="1">
    <source>
        <dbReference type="ARBA" id="ARBA00022618"/>
    </source>
</evidence>
<name>A0ABQ7GR23_DUNSA</name>
<reference evidence="6" key="1">
    <citation type="submission" date="2017-08" db="EMBL/GenBank/DDBJ databases">
        <authorList>
            <person name="Polle J.E."/>
            <person name="Barry K."/>
            <person name="Cushman J."/>
            <person name="Schmutz J."/>
            <person name="Tran D."/>
            <person name="Hathwaick L.T."/>
            <person name="Yim W.C."/>
            <person name="Jenkins J."/>
            <person name="Mckie-Krisberg Z.M."/>
            <person name="Prochnik S."/>
            <person name="Lindquist E."/>
            <person name="Dockter R.B."/>
            <person name="Adam C."/>
            <person name="Molina H."/>
            <person name="Bunkerborg J."/>
            <person name="Jin E."/>
            <person name="Buchheim M."/>
            <person name="Magnuson J."/>
        </authorList>
    </citation>
    <scope>NUCLEOTIDE SEQUENCE</scope>
    <source>
        <strain evidence="6">CCAP 19/18</strain>
    </source>
</reference>
<comment type="caution">
    <text evidence="6">The sequence shown here is derived from an EMBL/GenBank/DDBJ whole genome shotgun (WGS) entry which is preliminary data.</text>
</comment>
<dbReference type="Gene3D" id="3.40.50.300">
    <property type="entry name" value="P-loop containing nucleotide triphosphate hydrolases"/>
    <property type="match status" value="1"/>
</dbReference>
<dbReference type="EMBL" id="MU069632">
    <property type="protein sequence ID" value="KAF5837023.1"/>
    <property type="molecule type" value="Genomic_DNA"/>
</dbReference>
<protein>
    <recommendedName>
        <fullName evidence="8">Encoded protein</fullName>
    </recommendedName>
</protein>
<evidence type="ECO:0008006" key="8">
    <source>
        <dbReference type="Google" id="ProtNLM"/>
    </source>
</evidence>
<accession>A0ABQ7GR23</accession>
<dbReference type="Proteomes" id="UP000815325">
    <property type="component" value="Unassembled WGS sequence"/>
</dbReference>
<evidence type="ECO:0000256" key="3">
    <source>
        <dbReference type="ARBA" id="ARBA00023242"/>
    </source>
</evidence>
<evidence type="ECO:0000313" key="7">
    <source>
        <dbReference type="Proteomes" id="UP000815325"/>
    </source>
</evidence>
<gene>
    <name evidence="6" type="ORF">DUNSADRAFT_4948</name>
</gene>
<sequence>MAIVDDNVCDFRNGCIRNGCSLYVNRKLCVDAALDATNVARVAHYIRDKTRGLGNINNNGDAEHRGEDTGEGPSSFQSIVISLKDIFYEKADALVGVARDVDGACSRTFTFDLSAFGEPQPAED</sequence>
<feature type="region of interest" description="Disordered" evidence="5">
    <location>
        <begin position="52"/>
        <end position="73"/>
    </location>
</feature>
<keyword evidence="3" id="KW-0539">Nucleus</keyword>
<keyword evidence="2" id="KW-0498">Mitosis</keyword>
<proteinExistence type="predicted"/>
<keyword evidence="4" id="KW-0131">Cell cycle</keyword>
<evidence type="ECO:0000256" key="4">
    <source>
        <dbReference type="ARBA" id="ARBA00023306"/>
    </source>
</evidence>
<dbReference type="PANTHER" id="PTHR18937">
    <property type="entry name" value="STRUCTURAL MAINTENANCE OF CHROMOSOMES SMC FAMILY MEMBER"/>
    <property type="match status" value="1"/>
</dbReference>
<keyword evidence="7" id="KW-1185">Reference proteome</keyword>
<organism evidence="6 7">
    <name type="scientific">Dunaliella salina</name>
    <name type="common">Green alga</name>
    <name type="synonym">Protococcus salinus</name>
    <dbReference type="NCBI Taxonomy" id="3046"/>
    <lineage>
        <taxon>Eukaryota</taxon>
        <taxon>Viridiplantae</taxon>
        <taxon>Chlorophyta</taxon>
        <taxon>core chlorophytes</taxon>
        <taxon>Chlorophyceae</taxon>
        <taxon>CS clade</taxon>
        <taxon>Chlamydomonadales</taxon>
        <taxon>Dunaliellaceae</taxon>
        <taxon>Dunaliella</taxon>
    </lineage>
</organism>